<keyword evidence="5" id="KW-0998">Cell outer membrane</keyword>
<proteinExistence type="predicted"/>
<keyword evidence="10" id="KW-1185">Reference proteome</keyword>
<keyword evidence="2 8" id="KW-0732">Signal</keyword>
<evidence type="ECO:0000256" key="5">
    <source>
        <dbReference type="ARBA" id="ARBA00023237"/>
    </source>
</evidence>
<feature type="chain" id="PRO_5047533127" evidence="8">
    <location>
        <begin position="23"/>
        <end position="74"/>
    </location>
</feature>
<dbReference type="InterPro" id="IPR032831">
    <property type="entry name" value="LptM_cons"/>
</dbReference>
<dbReference type="PROSITE" id="PS51257">
    <property type="entry name" value="PROKAR_LIPOPROTEIN"/>
    <property type="match status" value="1"/>
</dbReference>
<comment type="subcellular location">
    <subcellularLocation>
        <location evidence="1">Cell outer membrane</location>
        <topology evidence="1">Lipid-anchor</topology>
    </subcellularLocation>
</comment>
<evidence type="ECO:0000313" key="9">
    <source>
        <dbReference type="EMBL" id="MDR6842715.1"/>
    </source>
</evidence>
<keyword evidence="6 9" id="KW-0449">Lipoprotein</keyword>
<feature type="compositionally biased region" description="Low complexity" evidence="7">
    <location>
        <begin position="37"/>
        <end position="56"/>
    </location>
</feature>
<evidence type="ECO:0000256" key="3">
    <source>
        <dbReference type="ARBA" id="ARBA00023136"/>
    </source>
</evidence>
<keyword evidence="3" id="KW-0472">Membrane</keyword>
<dbReference type="NCBIfam" id="NF047847">
    <property type="entry name" value="SS_mature_LptM"/>
    <property type="match status" value="1"/>
</dbReference>
<evidence type="ECO:0000313" key="10">
    <source>
        <dbReference type="Proteomes" id="UP001254759"/>
    </source>
</evidence>
<evidence type="ECO:0000256" key="4">
    <source>
        <dbReference type="ARBA" id="ARBA00023139"/>
    </source>
</evidence>
<feature type="signal peptide" evidence="8">
    <location>
        <begin position="1"/>
        <end position="22"/>
    </location>
</feature>
<evidence type="ECO:0000256" key="1">
    <source>
        <dbReference type="ARBA" id="ARBA00004459"/>
    </source>
</evidence>
<dbReference type="EMBL" id="JAVDTT010000004">
    <property type="protein sequence ID" value="MDR6842715.1"/>
    <property type="molecule type" value="Genomic_DNA"/>
</dbReference>
<protein>
    <submittedName>
        <fullName evidence="9">Small lipoprotein YifL</fullName>
    </submittedName>
</protein>
<feature type="region of interest" description="Disordered" evidence="7">
    <location>
        <begin position="37"/>
        <end position="74"/>
    </location>
</feature>
<evidence type="ECO:0000256" key="8">
    <source>
        <dbReference type="SAM" id="SignalP"/>
    </source>
</evidence>
<comment type="caution">
    <text evidence="9">The sequence shown here is derived from an EMBL/GenBank/DDBJ whole genome shotgun (WGS) entry which is preliminary data.</text>
</comment>
<evidence type="ECO:0000256" key="7">
    <source>
        <dbReference type="SAM" id="MobiDB-lite"/>
    </source>
</evidence>
<dbReference type="Proteomes" id="UP001254759">
    <property type="component" value="Unassembled WGS sequence"/>
</dbReference>
<evidence type="ECO:0000256" key="2">
    <source>
        <dbReference type="ARBA" id="ARBA00022729"/>
    </source>
</evidence>
<dbReference type="RefSeq" id="WP_310095166.1">
    <property type="nucleotide sequence ID" value="NZ_JAVDTT010000004.1"/>
</dbReference>
<organism evidence="9 10">
    <name type="scientific">Pseudoxanthomonas sacheonensis</name>
    <dbReference type="NCBI Taxonomy" id="443615"/>
    <lineage>
        <taxon>Bacteria</taxon>
        <taxon>Pseudomonadati</taxon>
        <taxon>Pseudomonadota</taxon>
        <taxon>Gammaproteobacteria</taxon>
        <taxon>Lysobacterales</taxon>
        <taxon>Lysobacteraceae</taxon>
        <taxon>Pseudoxanthomonas</taxon>
    </lineage>
</organism>
<evidence type="ECO:0000256" key="6">
    <source>
        <dbReference type="ARBA" id="ARBA00023288"/>
    </source>
</evidence>
<keyword evidence="4" id="KW-0564">Palmitate</keyword>
<accession>A0ABU1RWM5</accession>
<name>A0ABU1RWM5_9GAMM</name>
<sequence>MNKSLRIALFLSLCAALSGCGAKGPLILPEKAAPIEVPAETVPETPVPTDNTTTPADQQAEDAVDDPATPAEND</sequence>
<gene>
    <name evidence="9" type="ORF">J2W94_003020</name>
</gene>
<reference evidence="9 10" key="1">
    <citation type="submission" date="2023-07" db="EMBL/GenBank/DDBJ databases">
        <title>Sorghum-associated microbial communities from plants grown in Nebraska, USA.</title>
        <authorList>
            <person name="Schachtman D."/>
        </authorList>
    </citation>
    <scope>NUCLEOTIDE SEQUENCE [LARGE SCALE GENOMIC DNA]</scope>
    <source>
        <strain evidence="9 10">BE107</strain>
    </source>
</reference>